<dbReference type="Proteomes" id="UP000332933">
    <property type="component" value="Unassembled WGS sequence"/>
</dbReference>
<accession>A0A485L3W8</accession>
<dbReference type="SMART" id="SM00213">
    <property type="entry name" value="UBQ"/>
    <property type="match status" value="1"/>
</dbReference>
<dbReference type="PANTHER" id="PTHR10677:SF3">
    <property type="entry name" value="FI07626P-RELATED"/>
    <property type="match status" value="1"/>
</dbReference>
<dbReference type="InterPro" id="IPR036339">
    <property type="entry name" value="PUB-like_dom_sf"/>
</dbReference>
<dbReference type="InterPro" id="IPR006636">
    <property type="entry name" value="STI1_HS-bd"/>
</dbReference>
<dbReference type="InterPro" id="IPR029071">
    <property type="entry name" value="Ubiquitin-like_domsf"/>
</dbReference>
<dbReference type="EMBL" id="CAADRA010005776">
    <property type="protein sequence ID" value="VFT92571.1"/>
    <property type="molecule type" value="Genomic_DNA"/>
</dbReference>
<dbReference type="Gene3D" id="1.20.58.2190">
    <property type="match status" value="1"/>
</dbReference>
<evidence type="ECO:0000259" key="1">
    <source>
        <dbReference type="PROSITE" id="PS50053"/>
    </source>
</evidence>
<dbReference type="Pfam" id="PF23195">
    <property type="entry name" value="UBQLN1"/>
    <property type="match status" value="1"/>
</dbReference>
<dbReference type="AlphaFoldDB" id="A0A485L3W8"/>
<dbReference type="GO" id="GO:0006511">
    <property type="term" value="P:ubiquitin-dependent protein catabolic process"/>
    <property type="evidence" value="ECO:0007669"/>
    <property type="project" value="TreeGrafter"/>
</dbReference>
<keyword evidence="4" id="KW-1185">Reference proteome</keyword>
<dbReference type="OrthoDB" id="267397at2759"/>
<organism evidence="3 4">
    <name type="scientific">Aphanomyces stellatus</name>
    <dbReference type="NCBI Taxonomy" id="120398"/>
    <lineage>
        <taxon>Eukaryota</taxon>
        <taxon>Sar</taxon>
        <taxon>Stramenopiles</taxon>
        <taxon>Oomycota</taxon>
        <taxon>Saprolegniomycetes</taxon>
        <taxon>Saprolegniales</taxon>
        <taxon>Verrucalvaceae</taxon>
        <taxon>Aphanomyces</taxon>
    </lineage>
</organism>
<dbReference type="EMBL" id="VJMH01005755">
    <property type="protein sequence ID" value="KAF0693189.1"/>
    <property type="molecule type" value="Genomic_DNA"/>
</dbReference>
<dbReference type="Pfam" id="PF00240">
    <property type="entry name" value="ubiquitin"/>
    <property type="match status" value="1"/>
</dbReference>
<dbReference type="GO" id="GO:0031593">
    <property type="term" value="F:polyubiquitin modification-dependent protein binding"/>
    <property type="evidence" value="ECO:0007669"/>
    <property type="project" value="TreeGrafter"/>
</dbReference>
<reference evidence="2" key="2">
    <citation type="submission" date="2019-06" db="EMBL/GenBank/DDBJ databases">
        <title>Genomics analysis of Aphanomyces spp. identifies a new class of oomycete effector associated with host adaptation.</title>
        <authorList>
            <person name="Gaulin E."/>
        </authorList>
    </citation>
    <scope>NUCLEOTIDE SEQUENCE</scope>
    <source>
        <strain evidence="2">CBS 578.67</strain>
    </source>
</reference>
<dbReference type="InterPro" id="IPR015496">
    <property type="entry name" value="Ubiquilin"/>
</dbReference>
<dbReference type="SUPFAM" id="SSF54236">
    <property type="entry name" value="Ubiquitin-like"/>
    <property type="match status" value="1"/>
</dbReference>
<dbReference type="InterPro" id="IPR000626">
    <property type="entry name" value="Ubiquitin-like_dom"/>
</dbReference>
<dbReference type="SUPFAM" id="SSF143503">
    <property type="entry name" value="PUG domain-like"/>
    <property type="match status" value="1"/>
</dbReference>
<proteinExistence type="predicted"/>
<dbReference type="CDD" id="cd09212">
    <property type="entry name" value="PUB"/>
    <property type="match status" value="1"/>
</dbReference>
<protein>
    <submittedName>
        <fullName evidence="3">Aste57867_15783 protein</fullName>
    </submittedName>
</protein>
<reference evidence="3 4" key="1">
    <citation type="submission" date="2019-03" db="EMBL/GenBank/DDBJ databases">
        <authorList>
            <person name="Gaulin E."/>
            <person name="Dumas B."/>
        </authorList>
    </citation>
    <scope>NUCLEOTIDE SEQUENCE [LARGE SCALE GENOMIC DNA]</scope>
    <source>
        <strain evidence="3">CBS 568.67</strain>
    </source>
</reference>
<dbReference type="Pfam" id="PF09409">
    <property type="entry name" value="PUB"/>
    <property type="match status" value="1"/>
</dbReference>
<evidence type="ECO:0000313" key="2">
    <source>
        <dbReference type="EMBL" id="KAF0693189.1"/>
    </source>
</evidence>
<dbReference type="Gene3D" id="3.10.20.90">
    <property type="entry name" value="Phosphatidylinositol 3-kinase Catalytic Subunit, Chain A, domain 1"/>
    <property type="match status" value="1"/>
</dbReference>
<evidence type="ECO:0000313" key="4">
    <source>
        <dbReference type="Proteomes" id="UP000332933"/>
    </source>
</evidence>
<sequence>MSDAPFLTLKQVNGDSHRVDIDVATATVSDLKQKVQAQLNFPPESQRLIFQGRVLDDKNTLASYSLASGLTVHLAVNTKLVPATTPSPSAVPVGGAAPSTPATPSLIQLLPLLRASPGGPAAIATLTKMAENIVNHPTEEKYRKIRLANEALKRKVLDVPHGTPSVLAMGFAAGVEDGHLVLVPNAANWEHLVASKRALDQFNATSFAAAPTPFPSAAPSFGGIAPPPSMGGMSPDMLSSMLQNPMLAQMITSDPRIQQMAQGNPMLQQALQNPAMLQQSLQAMQSDPYMRQQMQQMMANPEAMQSMMQNNPMMGGGSSAFGGNPFGAPPTATTASPFGAPVSLTQPPPMAPRAPPATVAALSEEDEIAEAIARSLREM</sequence>
<name>A0A485L3W8_9STRA</name>
<feature type="domain" description="Ubiquitin-like" evidence="1">
    <location>
        <begin position="25"/>
        <end position="77"/>
    </location>
</feature>
<dbReference type="InterPro" id="IPR018997">
    <property type="entry name" value="PUB_domain"/>
</dbReference>
<dbReference type="PANTHER" id="PTHR10677">
    <property type="entry name" value="UBIQUILIN"/>
    <property type="match status" value="1"/>
</dbReference>
<dbReference type="SMART" id="SM00727">
    <property type="entry name" value="STI1"/>
    <property type="match status" value="2"/>
</dbReference>
<gene>
    <name evidence="3" type="primary">Aste57867_15783</name>
    <name evidence="2" type="ORF">As57867_015727</name>
    <name evidence="3" type="ORF">ASTE57867_15783</name>
</gene>
<dbReference type="SMART" id="SM00580">
    <property type="entry name" value="PUG"/>
    <property type="match status" value="1"/>
</dbReference>
<dbReference type="GO" id="GO:0005829">
    <property type="term" value="C:cytosol"/>
    <property type="evidence" value="ECO:0007669"/>
    <property type="project" value="TreeGrafter"/>
</dbReference>
<dbReference type="PROSITE" id="PS50053">
    <property type="entry name" value="UBIQUITIN_2"/>
    <property type="match status" value="1"/>
</dbReference>
<evidence type="ECO:0000313" key="3">
    <source>
        <dbReference type="EMBL" id="VFT92571.1"/>
    </source>
</evidence>